<feature type="compositionally biased region" description="Low complexity" evidence="1">
    <location>
        <begin position="190"/>
        <end position="200"/>
    </location>
</feature>
<dbReference type="OrthoDB" id="10465724at2759"/>
<dbReference type="AlphaFoldDB" id="A0A1E3HPH2"/>
<gene>
    <name evidence="2" type="ORF">L202_05127</name>
</gene>
<dbReference type="RefSeq" id="XP_018993281.1">
    <property type="nucleotide sequence ID" value="XM_019139338.1"/>
</dbReference>
<feature type="region of interest" description="Disordered" evidence="1">
    <location>
        <begin position="1"/>
        <end position="82"/>
    </location>
</feature>
<sequence>MLSFGTNPDTTSTPSDPTPSSAPATQSSDVTPSPPSSSPLPTSTTATATTTGPKHRHNEHTLPDGTSVIEDERTWGGEDGGGVGKVVIKRWERPAGFHAAGERGGDVGAGEGGVGNGGVEREHLLRDARLNHINDALFSRFLQPPSDASEATDTRAKRLSEDFFSDAFFPLPMPSFGRLVFPEEDDLSLLPPHLSLPQPQAANDPKPHHTSSTTPPSPQIHSWSYASSGSLSGWGLVAGMVAVGAGVWGWRGRKRVKLLEQRVQDLTRGSQMSARANVVRPAQAAQAAQATPGSAGSLPPNASPTAATGEIEALHKRVEELENAWRSMGSLTGTGEKGQGGRVLDELRKAKEEKTE</sequence>
<dbReference type="GeneID" id="30156436"/>
<feature type="region of interest" description="Disordered" evidence="1">
    <location>
        <begin position="190"/>
        <end position="221"/>
    </location>
</feature>
<evidence type="ECO:0000256" key="1">
    <source>
        <dbReference type="SAM" id="MobiDB-lite"/>
    </source>
</evidence>
<organism evidence="2 3">
    <name type="scientific">Cryptococcus amylolentus CBS 6039</name>
    <dbReference type="NCBI Taxonomy" id="1295533"/>
    <lineage>
        <taxon>Eukaryota</taxon>
        <taxon>Fungi</taxon>
        <taxon>Dikarya</taxon>
        <taxon>Basidiomycota</taxon>
        <taxon>Agaricomycotina</taxon>
        <taxon>Tremellomycetes</taxon>
        <taxon>Tremellales</taxon>
        <taxon>Cryptococcaceae</taxon>
        <taxon>Cryptococcus</taxon>
    </lineage>
</organism>
<name>A0A1E3HPH2_9TREE</name>
<evidence type="ECO:0000313" key="3">
    <source>
        <dbReference type="Proteomes" id="UP000094065"/>
    </source>
</evidence>
<evidence type="ECO:0000313" key="2">
    <source>
        <dbReference type="EMBL" id="ODN78045.1"/>
    </source>
</evidence>
<feature type="compositionally biased region" description="Basic and acidic residues" evidence="1">
    <location>
        <begin position="343"/>
        <end position="356"/>
    </location>
</feature>
<comment type="caution">
    <text evidence="2">The sequence shown here is derived from an EMBL/GenBank/DDBJ whole genome shotgun (WGS) entry which is preliminary data.</text>
</comment>
<feature type="region of interest" description="Disordered" evidence="1">
    <location>
        <begin position="281"/>
        <end position="306"/>
    </location>
</feature>
<feature type="region of interest" description="Disordered" evidence="1">
    <location>
        <begin position="325"/>
        <end position="356"/>
    </location>
</feature>
<dbReference type="Proteomes" id="UP000094065">
    <property type="component" value="Unassembled WGS sequence"/>
</dbReference>
<protein>
    <submittedName>
        <fullName evidence="2">Uncharacterized protein</fullName>
    </submittedName>
</protein>
<reference evidence="2 3" key="1">
    <citation type="submission" date="2016-06" db="EMBL/GenBank/DDBJ databases">
        <title>Evolution of pathogenesis and genome organization in the Tremellales.</title>
        <authorList>
            <person name="Cuomo C."/>
            <person name="Litvintseva A."/>
            <person name="Heitman J."/>
            <person name="Chen Y."/>
            <person name="Sun S."/>
            <person name="Springer D."/>
            <person name="Dromer F."/>
            <person name="Young S."/>
            <person name="Zeng Q."/>
            <person name="Chapman S."/>
            <person name="Gujja S."/>
            <person name="Saif S."/>
            <person name="Birren B."/>
        </authorList>
    </citation>
    <scope>NUCLEOTIDE SEQUENCE [LARGE SCALE GENOMIC DNA]</scope>
    <source>
        <strain evidence="2 3">CBS 6039</strain>
    </source>
</reference>
<feature type="compositionally biased region" description="Low complexity" evidence="1">
    <location>
        <begin position="39"/>
        <end position="51"/>
    </location>
</feature>
<keyword evidence="3" id="KW-1185">Reference proteome</keyword>
<accession>A0A1E3HPH2</accession>
<feature type="compositionally biased region" description="Low complexity" evidence="1">
    <location>
        <begin position="8"/>
        <end position="31"/>
    </location>
</feature>
<proteinExistence type="predicted"/>
<dbReference type="EMBL" id="AWGJ01000007">
    <property type="protein sequence ID" value="ODN78045.1"/>
    <property type="molecule type" value="Genomic_DNA"/>
</dbReference>